<dbReference type="AlphaFoldDB" id="F2N842"/>
<dbReference type="Pfam" id="PF14393">
    <property type="entry name" value="DUF4422"/>
    <property type="match status" value="1"/>
</dbReference>
<protein>
    <recommendedName>
        <fullName evidence="1">DUF4422 domain-containing protein</fullName>
    </recommendedName>
</protein>
<sequence>MKIYIAAHKSLELPTQSPYQPLFVGAEKLGVAERRPDWEYDDSFIGNISRKNSTFCELTGLYWIWKRSREDIVGLVHYRRFLREPSGARGGGNLLSENTVRELLNKYDCIVAAHEPVVQGRFLISLAEQYRLAHSSTDLIQLRKVIGRYFSSYLTAFDSVMFDSAFSPYNILVCRKPLLNSYARWLFAVERKMEVRVDPFTDRDPYQQRVFGFLAERLFNVYLRKHRLSTYECSTVDPAAQDEPASDDISAAYIERPNFSITGLATPIDCGIDYSDVFDYSFYLNHYPDLAEHYFDNPEASLSHFLAYGIHEGRMAHPHFSIVSYINGCPLLRQEFSNNHVAYILHYLKHHDAREHATGYENLYCEGVHSDVAKPASLLQRHKKRMFKRFLQEAEREAVLD</sequence>
<dbReference type="eggNOG" id="COG0860">
    <property type="taxonomic scope" value="Bacteria"/>
</dbReference>
<evidence type="ECO:0000313" key="2">
    <source>
        <dbReference type="EMBL" id="AEB07225.1"/>
    </source>
</evidence>
<reference evidence="3" key="1">
    <citation type="journal article" date="2013" name="Stand. Genomic Sci.">
        <title>Complete genome sequence of Coriobacterium glomerans type strain (PW2(T)) from the midgut of Pyrrhocoris apterus L. (red soldier bug).</title>
        <authorList>
            <person name="Stackebrandt E."/>
            <person name="Zeytun A."/>
            <person name="Lapidus A."/>
            <person name="Nolan M."/>
            <person name="Lucas S."/>
            <person name="Hammon N."/>
            <person name="Deshpande S."/>
            <person name="Cheng J.F."/>
            <person name="Tapia R."/>
            <person name="Goodwin L.A."/>
            <person name="Pitluck S."/>
            <person name="Liolios K."/>
            <person name="Pagani I."/>
            <person name="Ivanova N."/>
            <person name="Mavromatis K."/>
            <person name="Mikhailova N."/>
            <person name="Huntemann M."/>
            <person name="Pati A."/>
            <person name="Chen A."/>
            <person name="Palaniappan K."/>
            <person name="Chang Y.J."/>
            <person name="Land M."/>
            <person name="Hauser L."/>
            <person name="Rohde M."/>
            <person name="Pukall R."/>
            <person name="Goker M."/>
            <person name="Detter J.C."/>
            <person name="Woyke T."/>
            <person name="Bristow J."/>
            <person name="Eisen J.A."/>
            <person name="Markowitz V."/>
            <person name="Hugenholtz P."/>
            <person name="Kyrpides N.C."/>
            <person name="Klenk H.P."/>
        </authorList>
    </citation>
    <scope>NUCLEOTIDE SEQUENCE</scope>
    <source>
        <strain evidence="3">ATCC 49209 / DSM 20642 / JCM 10262 / PW2</strain>
    </source>
</reference>
<dbReference type="KEGG" id="cgo:Corgl_1119"/>
<dbReference type="InterPro" id="IPR025536">
    <property type="entry name" value="DUF4422"/>
</dbReference>
<dbReference type="HOGENOM" id="CLU_686457_0_0_11"/>
<dbReference type="OrthoDB" id="3183633at2"/>
<dbReference type="EMBL" id="CP002628">
    <property type="protein sequence ID" value="AEB07225.1"/>
    <property type="molecule type" value="Genomic_DNA"/>
</dbReference>
<gene>
    <name evidence="2" type="ordered locus">Corgl_1119</name>
</gene>
<name>F2N842_CORGP</name>
<evidence type="ECO:0000313" key="3">
    <source>
        <dbReference type="Proteomes" id="UP000006851"/>
    </source>
</evidence>
<accession>F2N842</accession>
<keyword evidence="3" id="KW-1185">Reference proteome</keyword>
<feature type="domain" description="DUF4422" evidence="1">
    <location>
        <begin position="2"/>
        <end position="226"/>
    </location>
</feature>
<proteinExistence type="predicted"/>
<organism evidence="2 3">
    <name type="scientific">Coriobacterium glomerans (strain ATCC 49209 / DSM 20642 / JCM 10262 / PW2)</name>
    <dbReference type="NCBI Taxonomy" id="700015"/>
    <lineage>
        <taxon>Bacteria</taxon>
        <taxon>Bacillati</taxon>
        <taxon>Actinomycetota</taxon>
        <taxon>Coriobacteriia</taxon>
        <taxon>Coriobacteriales</taxon>
        <taxon>Coriobacteriaceae</taxon>
        <taxon>Coriobacterium</taxon>
    </lineage>
</organism>
<dbReference type="RefSeq" id="WP_013708968.1">
    <property type="nucleotide sequence ID" value="NC_015389.1"/>
</dbReference>
<dbReference type="Proteomes" id="UP000006851">
    <property type="component" value="Chromosome"/>
</dbReference>
<dbReference type="STRING" id="700015.Corgl_1119"/>
<evidence type="ECO:0000259" key="1">
    <source>
        <dbReference type="Pfam" id="PF14393"/>
    </source>
</evidence>
<dbReference type="eggNOG" id="COG1442">
    <property type="taxonomic scope" value="Bacteria"/>
</dbReference>